<dbReference type="InterPro" id="IPR042216">
    <property type="entry name" value="MitoNEET_CISD"/>
</dbReference>
<dbReference type="Pfam" id="PF06902">
    <property type="entry name" value="Fer4_19"/>
    <property type="match status" value="1"/>
</dbReference>
<name>A0A2W5DUX4_9BURK</name>
<evidence type="ECO:0000256" key="1">
    <source>
        <dbReference type="ARBA" id="ARBA00022714"/>
    </source>
</evidence>
<gene>
    <name evidence="6" type="ORF">DI603_09870</name>
</gene>
<dbReference type="Gene3D" id="1.20.1260.10">
    <property type="match status" value="1"/>
</dbReference>
<evidence type="ECO:0000259" key="5">
    <source>
        <dbReference type="SMART" id="SM00704"/>
    </source>
</evidence>
<keyword evidence="2" id="KW-0479">Metal-binding</keyword>
<dbReference type="PANTHER" id="PTHR46491:SF3">
    <property type="entry name" value="CDGSH IRON-SULFUR DOMAIN-CONTAINING PROTEIN 3, MITOCHONDRIAL"/>
    <property type="match status" value="1"/>
</dbReference>
<dbReference type="Pfam" id="PF12902">
    <property type="entry name" value="Ferritin-like"/>
    <property type="match status" value="1"/>
</dbReference>
<organism evidence="6 7">
    <name type="scientific">Roseateles depolymerans</name>
    <dbReference type="NCBI Taxonomy" id="76731"/>
    <lineage>
        <taxon>Bacteria</taxon>
        <taxon>Pseudomonadati</taxon>
        <taxon>Pseudomonadota</taxon>
        <taxon>Betaproteobacteria</taxon>
        <taxon>Burkholderiales</taxon>
        <taxon>Sphaerotilaceae</taxon>
        <taxon>Roseateles</taxon>
    </lineage>
</organism>
<dbReference type="InterPro" id="IPR026820">
    <property type="entry name" value="VioB/RebD_dom"/>
</dbReference>
<dbReference type="GO" id="GO:0005737">
    <property type="term" value="C:cytoplasm"/>
    <property type="evidence" value="ECO:0007669"/>
    <property type="project" value="UniProtKB-ARBA"/>
</dbReference>
<sequence>MPIAPPSREQLLHHLYEAAELEHNLMCTYLYAAFSLKQGEAEGLSAREAEATERWRREILAVAIEEMGHLVAVWNITSSLGGAPHLGRDNFPLSAGYLPARVVVKLAPFNAATLQHFIFLERPEGSDEPDGEGFTTDHLFSRAIGAPRVTPMPCDYETVGHFYASLAEAISAFTAAHGEDAAFCGDRTLQLGPDELQLGGAQRVLCSKTVLSAFEAIVRQGEGAPTDSATSHYHRFAAIRDELAALCAANPAFEPAHPAATNPVLRRPPRPEGRVWLEHGGAVETVDIANACYGLMLRLLGLAYLLPSPSADKGLVIDLGIALMRAMTLLAEQAARLPAGPSNPHCNAGVSFVSLRDAAALPPGPSARRFIVERLGEIVEGTRALQACVGGPRVAQALTLLEALRARAERSLDLSLSQGAARTGAAAAPVAPAATPAPAPAPASSLANGIETVEGEKLTLLYEAKRCIHARFCVTGAPKVFLANVEGPWIHPDAMPVERLVDIAHACPSGAIQYRRKDGQPDEEAPPVNLLGVREAGPYALRGALRLRGEPLGMRLTLCRCGASKNKPFCDGSHHDAGFTATGEPETGLLGLPTAMPAVRDGWVDIEPEPNGPLQLRGPVEVISGTGRMVCRVAQARLCRCGGSQTKPFCDGSHARNGFTAA</sequence>
<reference evidence="6 7" key="1">
    <citation type="submission" date="2017-08" db="EMBL/GenBank/DDBJ databases">
        <title>Infants hospitalized years apart are colonized by the same room-sourced microbial strains.</title>
        <authorList>
            <person name="Brooks B."/>
            <person name="Olm M.R."/>
            <person name="Firek B.A."/>
            <person name="Baker R."/>
            <person name="Thomas B.C."/>
            <person name="Morowitz M.J."/>
            <person name="Banfield J.F."/>
        </authorList>
    </citation>
    <scope>NUCLEOTIDE SEQUENCE [LARGE SCALE GENOMIC DNA]</scope>
    <source>
        <strain evidence="6">S2_012_000_R2_81</strain>
    </source>
</reference>
<dbReference type="EMBL" id="QFOD01000007">
    <property type="protein sequence ID" value="PZP32967.1"/>
    <property type="molecule type" value="Genomic_DNA"/>
</dbReference>
<dbReference type="PANTHER" id="PTHR46491">
    <property type="entry name" value="CDGSH IRON SULFUR DOMAIN PROTEIN HOMOLOG"/>
    <property type="match status" value="1"/>
</dbReference>
<evidence type="ECO:0000256" key="3">
    <source>
        <dbReference type="ARBA" id="ARBA00023004"/>
    </source>
</evidence>
<feature type="domain" description="Iron-binding zinc finger CDGSH type" evidence="5">
    <location>
        <begin position="542"/>
        <end position="580"/>
    </location>
</feature>
<dbReference type="InterPro" id="IPR018967">
    <property type="entry name" value="FeS-contain_CDGSH-typ"/>
</dbReference>
<keyword evidence="3" id="KW-0408">Iron</keyword>
<keyword evidence="1" id="KW-0001">2Fe-2S</keyword>
<dbReference type="SMART" id="SM00704">
    <property type="entry name" value="ZnF_CDGSH"/>
    <property type="match status" value="2"/>
</dbReference>
<dbReference type="Proteomes" id="UP000249633">
    <property type="component" value="Unassembled WGS sequence"/>
</dbReference>
<dbReference type="InterPro" id="IPR052950">
    <property type="entry name" value="CISD"/>
</dbReference>
<dbReference type="Gene3D" id="3.40.5.90">
    <property type="entry name" value="CDGSH iron-sulfur domain, mitoNEET-type"/>
    <property type="match status" value="2"/>
</dbReference>
<dbReference type="Pfam" id="PF09360">
    <property type="entry name" value="zf-CDGSH"/>
    <property type="match status" value="2"/>
</dbReference>
<dbReference type="GO" id="GO:0051537">
    <property type="term" value="F:2 iron, 2 sulfur cluster binding"/>
    <property type="evidence" value="ECO:0007669"/>
    <property type="project" value="UniProtKB-KW"/>
</dbReference>
<evidence type="ECO:0000313" key="7">
    <source>
        <dbReference type="Proteomes" id="UP000249633"/>
    </source>
</evidence>
<dbReference type="InterPro" id="IPR012347">
    <property type="entry name" value="Ferritin-like"/>
</dbReference>
<feature type="domain" description="Iron-binding zinc finger CDGSH type" evidence="5">
    <location>
        <begin position="623"/>
        <end position="660"/>
    </location>
</feature>
<dbReference type="InterPro" id="IPR010693">
    <property type="entry name" value="Divergent_4Fe-4S_mono-cluster"/>
</dbReference>
<dbReference type="GO" id="GO:0046872">
    <property type="term" value="F:metal ion binding"/>
    <property type="evidence" value="ECO:0007669"/>
    <property type="project" value="UniProtKB-KW"/>
</dbReference>
<evidence type="ECO:0000256" key="4">
    <source>
        <dbReference type="ARBA" id="ARBA00023014"/>
    </source>
</evidence>
<dbReference type="AlphaFoldDB" id="A0A2W5DUX4"/>
<keyword evidence="4" id="KW-0411">Iron-sulfur</keyword>
<comment type="caution">
    <text evidence="6">The sequence shown here is derived from an EMBL/GenBank/DDBJ whole genome shotgun (WGS) entry which is preliminary data.</text>
</comment>
<evidence type="ECO:0000313" key="6">
    <source>
        <dbReference type="EMBL" id="PZP32967.1"/>
    </source>
</evidence>
<accession>A0A2W5DUX4</accession>
<protein>
    <recommendedName>
        <fullName evidence="5">Iron-binding zinc finger CDGSH type domain-containing protein</fullName>
    </recommendedName>
</protein>
<proteinExistence type="predicted"/>
<evidence type="ECO:0000256" key="2">
    <source>
        <dbReference type="ARBA" id="ARBA00022723"/>
    </source>
</evidence>